<dbReference type="HOGENOM" id="CLU_1592857_0_0_4"/>
<dbReference type="AlphaFoldDB" id="Q2Y5U1"/>
<protein>
    <submittedName>
        <fullName evidence="1">Uncharacterized protein</fullName>
    </submittedName>
</protein>
<dbReference type="KEGG" id="nmu:Nmul_A2591"/>
<evidence type="ECO:0000313" key="1">
    <source>
        <dbReference type="EMBL" id="ABB75880.1"/>
    </source>
</evidence>
<name>Q2Y5U1_NITMU</name>
<dbReference type="Proteomes" id="UP000002718">
    <property type="component" value="Chromosome"/>
</dbReference>
<gene>
    <name evidence="1" type="ordered locus">Nmul_A2591</name>
</gene>
<evidence type="ECO:0000313" key="2">
    <source>
        <dbReference type="Proteomes" id="UP000002718"/>
    </source>
</evidence>
<accession>Q2Y5U1</accession>
<reference evidence="2" key="1">
    <citation type="submission" date="2005-08" db="EMBL/GenBank/DDBJ databases">
        <title>Complete sequence of chromosome 1 of Nitrosospira multiformis ATCC 25196.</title>
        <authorList>
            <person name="Copeland A."/>
            <person name="Lucas S."/>
            <person name="Lapidus A."/>
            <person name="Barry K."/>
            <person name="Detter J.C."/>
            <person name="Glavina T."/>
            <person name="Hammon N."/>
            <person name="Israni S."/>
            <person name="Pitluck S."/>
            <person name="Chain P."/>
            <person name="Malfatti S."/>
            <person name="Shin M."/>
            <person name="Vergez L."/>
            <person name="Schmutz J."/>
            <person name="Larimer F."/>
            <person name="Land M."/>
            <person name="Hauser L."/>
            <person name="Kyrpides N."/>
            <person name="Lykidis A."/>
            <person name="Richardson P."/>
        </authorList>
    </citation>
    <scope>NUCLEOTIDE SEQUENCE [LARGE SCALE GENOMIC DNA]</scope>
    <source>
        <strain evidence="2">ATCC 25196 / NCIMB 11849 / C 71</strain>
    </source>
</reference>
<organism evidence="1 2">
    <name type="scientific">Nitrosospira multiformis (strain ATCC 25196 / NCIMB 11849 / C 71)</name>
    <dbReference type="NCBI Taxonomy" id="323848"/>
    <lineage>
        <taxon>Bacteria</taxon>
        <taxon>Pseudomonadati</taxon>
        <taxon>Pseudomonadota</taxon>
        <taxon>Betaproteobacteria</taxon>
        <taxon>Nitrosomonadales</taxon>
        <taxon>Nitrosomonadaceae</taxon>
        <taxon>Nitrosospira</taxon>
    </lineage>
</organism>
<dbReference type="eggNOG" id="ENOG5033FXU">
    <property type="taxonomic scope" value="Bacteria"/>
</dbReference>
<proteinExistence type="predicted"/>
<sequence length="167" mass="19163">MPSPGRRHLQTCVHRQCCNARLPTGKTRGQGAYPMNILPLDELSLWSVIEDESHNCKKRGLMSHAANISNRWGIKKMEILYDAGEYPSPVLRMIRETGDIGIAIANWWKLGWPERVAKLLARRIYEAEFRHQFSQVQNILARTEDMAHFSPVQVVVMSGFRLEPPKL</sequence>
<dbReference type="EMBL" id="CP000103">
    <property type="protein sequence ID" value="ABB75880.1"/>
    <property type="molecule type" value="Genomic_DNA"/>
</dbReference>
<reference evidence="1 2" key="2">
    <citation type="journal article" date="2008" name="Appl. Environ. Microbiol.">
        <title>Complete genome sequence of Nitrosospira multiformis, an ammonia-oxidizing bacterium from the soil environment.</title>
        <authorList>
            <person name="Norton J.M."/>
            <person name="Klotz M.G."/>
            <person name="Stein L.Y."/>
            <person name="Arp D.J."/>
            <person name="Bottomley P.J."/>
            <person name="Chain P.S."/>
            <person name="Hauser L.J."/>
            <person name="Land M.L."/>
            <person name="Larimer F.W."/>
            <person name="Shin M.W."/>
            <person name="Starkenburg S.R."/>
        </authorList>
    </citation>
    <scope>NUCLEOTIDE SEQUENCE [LARGE SCALE GENOMIC DNA]</scope>
    <source>
        <strain evidence="2">ATCC 25196 / NCIMB 11849 / C 71</strain>
    </source>
</reference>
<keyword evidence="2" id="KW-1185">Reference proteome</keyword>